<keyword evidence="3 5" id="KW-1133">Transmembrane helix</keyword>
<evidence type="ECO:0000313" key="8">
    <source>
        <dbReference type="Proteomes" id="UP000000814"/>
    </source>
</evidence>
<dbReference type="InterPro" id="IPR052902">
    <property type="entry name" value="ABC-2_transporter"/>
</dbReference>
<dbReference type="RefSeq" id="WP_010964185.1">
    <property type="nucleotide sequence ID" value="NC_003030.1"/>
</dbReference>
<dbReference type="GeneID" id="44997378"/>
<dbReference type="OrthoDB" id="1897891at2"/>
<dbReference type="eggNOG" id="COG0842">
    <property type="taxonomic scope" value="Bacteria"/>
</dbReference>
<dbReference type="HOGENOM" id="CLU_039483_11_0_9"/>
<dbReference type="Proteomes" id="UP000000814">
    <property type="component" value="Chromosome"/>
</dbReference>
<evidence type="ECO:0000313" key="7">
    <source>
        <dbReference type="EMBL" id="AAK78843.1"/>
    </source>
</evidence>
<dbReference type="InterPro" id="IPR013525">
    <property type="entry name" value="ABC2_TM"/>
</dbReference>
<accession>Q97KQ0</accession>
<evidence type="ECO:0000256" key="3">
    <source>
        <dbReference type="ARBA" id="ARBA00022989"/>
    </source>
</evidence>
<gene>
    <name evidence="7" type="ordered locus">CA_C0867</name>
</gene>
<organism evidence="7 8">
    <name type="scientific">Clostridium acetobutylicum (strain ATCC 824 / DSM 792 / JCM 1419 / IAM 19013 / LMG 5710 / NBRC 13948 / NRRL B-527 / VKM B-1787 / 2291 / W)</name>
    <dbReference type="NCBI Taxonomy" id="272562"/>
    <lineage>
        <taxon>Bacteria</taxon>
        <taxon>Bacillati</taxon>
        <taxon>Bacillota</taxon>
        <taxon>Clostridia</taxon>
        <taxon>Eubacteriales</taxon>
        <taxon>Clostridiaceae</taxon>
        <taxon>Clostridium</taxon>
    </lineage>
</organism>
<dbReference type="KEGG" id="cac:CA_C0867"/>
<feature type="transmembrane region" description="Helical" evidence="5">
    <location>
        <begin position="267"/>
        <end position="284"/>
    </location>
</feature>
<name>Q97KQ0_CLOAB</name>
<protein>
    <submittedName>
        <fullName evidence="7">Permease, ortholog yfkN B.subtilis</fullName>
    </submittedName>
</protein>
<dbReference type="PATRIC" id="fig|272562.8.peg.1077"/>
<feature type="transmembrane region" description="Helical" evidence="5">
    <location>
        <begin position="238"/>
        <end position="260"/>
    </location>
</feature>
<reference evidence="7 8" key="1">
    <citation type="journal article" date="2001" name="J. Bacteriol.">
        <title>Genome sequence and comparative analysis of the solvent-producing bacterium Clostridium acetobutylicum.</title>
        <authorList>
            <person name="Nolling J."/>
            <person name="Breton G."/>
            <person name="Omelchenko M.V."/>
            <person name="Makarova K.S."/>
            <person name="Zeng Q."/>
            <person name="Gibson R."/>
            <person name="Lee H.M."/>
            <person name="Dubois J."/>
            <person name="Qiu D."/>
            <person name="Hitti J."/>
            <person name="Wolf Y.I."/>
            <person name="Tatusov R.L."/>
            <person name="Sabathe F."/>
            <person name="Doucette-Stamm L."/>
            <person name="Soucaille P."/>
            <person name="Daly M.J."/>
            <person name="Bennett G.N."/>
            <person name="Koonin E.V."/>
            <person name="Smith D.R."/>
        </authorList>
    </citation>
    <scope>NUCLEOTIDE SEQUENCE [LARGE SCALE GENOMIC DNA]</scope>
    <source>
        <strain evidence="8">ATCC 824 / DSM 792 / JCM 1419 / LMG 5710 / VKM B-1787</strain>
    </source>
</reference>
<dbReference type="PANTHER" id="PTHR43027:SF1">
    <property type="entry name" value="DOXORUBICIN RESISTANCE ABC TRANSPORTER PERMEASE PROTEIN DRRC-RELATED"/>
    <property type="match status" value="1"/>
</dbReference>
<evidence type="ECO:0000259" key="6">
    <source>
        <dbReference type="Pfam" id="PF12698"/>
    </source>
</evidence>
<feature type="transmembrane region" description="Helical" evidence="5">
    <location>
        <begin position="325"/>
        <end position="343"/>
    </location>
</feature>
<keyword evidence="2 5" id="KW-0812">Transmembrane</keyword>
<sequence length="349" mass="40075">MRARIISTLTMKGLFVGWKQIVLLYAIFPLSICFVMSYFSKGVYKVEENKVGITIVDKDNSKVSHDFKDIFNRKDMRRFFKLSKKGDYSITLKKGKNKNSLYVVVDEKKQVSEHNKELIKSVIKNYNEEVKSKDIFNIEIIQTKSVNNEKSISSYESEAATIITYIMIIMIMSCSKAHYLEKENGMFKRMMSMPLTKINIFNYYILIYFVYGFCLGMLYIAAFMIAKFAFFNINFINLIVLLIGQSLIVASASGFFIVFLKKNSANVILTTLLLIETCLGGGFIPKVKANTVFIGFMKFEPLKFVSEAYKNIITYNSLGNIEKNLIIMVVVSFVLYIISLAKVKVSWEE</sequence>
<evidence type="ECO:0000256" key="4">
    <source>
        <dbReference type="ARBA" id="ARBA00023136"/>
    </source>
</evidence>
<comment type="subcellular location">
    <subcellularLocation>
        <location evidence="1">Membrane</location>
        <topology evidence="1">Multi-pass membrane protein</topology>
    </subcellularLocation>
</comment>
<dbReference type="AlphaFoldDB" id="Q97KQ0"/>
<evidence type="ECO:0000256" key="1">
    <source>
        <dbReference type="ARBA" id="ARBA00004141"/>
    </source>
</evidence>
<dbReference type="STRING" id="272562.CA_C0867"/>
<evidence type="ECO:0000256" key="2">
    <source>
        <dbReference type="ARBA" id="ARBA00022692"/>
    </source>
</evidence>
<feature type="domain" description="ABC-2 type transporter transmembrane" evidence="6">
    <location>
        <begin position="23"/>
        <end position="340"/>
    </location>
</feature>
<dbReference type="Pfam" id="PF12698">
    <property type="entry name" value="ABC2_membrane_3"/>
    <property type="match status" value="1"/>
</dbReference>
<dbReference type="GO" id="GO:0016020">
    <property type="term" value="C:membrane"/>
    <property type="evidence" value="ECO:0007669"/>
    <property type="project" value="UniProtKB-SubCell"/>
</dbReference>
<dbReference type="EMBL" id="AE001437">
    <property type="protein sequence ID" value="AAK78843.1"/>
    <property type="molecule type" value="Genomic_DNA"/>
</dbReference>
<dbReference type="PANTHER" id="PTHR43027">
    <property type="entry name" value="DOXORUBICIN RESISTANCE ABC TRANSPORTER PERMEASE PROTEIN DRRC-RELATED"/>
    <property type="match status" value="1"/>
</dbReference>
<dbReference type="GO" id="GO:0140359">
    <property type="term" value="F:ABC-type transporter activity"/>
    <property type="evidence" value="ECO:0007669"/>
    <property type="project" value="InterPro"/>
</dbReference>
<keyword evidence="8" id="KW-1185">Reference proteome</keyword>
<evidence type="ECO:0000256" key="5">
    <source>
        <dbReference type="SAM" id="Phobius"/>
    </source>
</evidence>
<dbReference type="PIR" id="H97006">
    <property type="entry name" value="H97006"/>
</dbReference>
<feature type="transmembrane region" description="Helical" evidence="5">
    <location>
        <begin position="201"/>
        <end position="226"/>
    </location>
</feature>
<keyword evidence="4 5" id="KW-0472">Membrane</keyword>
<feature type="transmembrane region" description="Helical" evidence="5">
    <location>
        <begin position="21"/>
        <end position="39"/>
    </location>
</feature>
<feature type="transmembrane region" description="Helical" evidence="5">
    <location>
        <begin position="159"/>
        <end position="180"/>
    </location>
</feature>
<proteinExistence type="predicted"/>